<evidence type="ECO:0000256" key="6">
    <source>
        <dbReference type="ARBA" id="ARBA00022729"/>
    </source>
</evidence>
<dbReference type="Proteomes" id="UP000515156">
    <property type="component" value="Chromosome 12"/>
</dbReference>
<evidence type="ECO:0000256" key="2">
    <source>
        <dbReference type="ARBA" id="ARBA00007087"/>
    </source>
</evidence>
<dbReference type="GO" id="GO:0007186">
    <property type="term" value="P:G protein-coupled receptor signaling pathway"/>
    <property type="evidence" value="ECO:0007669"/>
    <property type="project" value="TreeGrafter"/>
</dbReference>
<evidence type="ECO:0000256" key="10">
    <source>
        <dbReference type="ARBA" id="ARBA00023170"/>
    </source>
</evidence>
<keyword evidence="8 11" id="KW-0472">Membrane</keyword>
<evidence type="ECO:0000256" key="9">
    <source>
        <dbReference type="ARBA" id="ARBA00023157"/>
    </source>
</evidence>
<feature type="signal peptide" evidence="12">
    <location>
        <begin position="1"/>
        <end position="31"/>
    </location>
</feature>
<dbReference type="InterPro" id="IPR006985">
    <property type="entry name" value="RAMP"/>
</dbReference>
<keyword evidence="3" id="KW-0813">Transport</keyword>
<evidence type="ECO:0000256" key="8">
    <source>
        <dbReference type="ARBA" id="ARBA00023136"/>
    </source>
</evidence>
<dbReference type="InParanoid" id="A0A6P7ZU47"/>
<sequence length="181" mass="20951">MALCRLRRALQLAGLLLWWVFLKEDPYCVNAELANPVNDSGEEWQPHAVTDQATPLLNLTIEEIEDWYRSQVENCWKGFIHLMSHVASRDWCNWEMISSPYSIFQQCLEGLAEKGGYYYPNMCAESYIIKGHKTYFSNCTSQYLFDPPEDILLPIIIAPICIIPFLVMLVVWKSKNGKPQI</sequence>
<comment type="similarity">
    <text evidence="2">Belongs to the RAMP family.</text>
</comment>
<dbReference type="GO" id="GO:0032870">
    <property type="term" value="P:cellular response to hormone stimulus"/>
    <property type="evidence" value="ECO:0007669"/>
    <property type="project" value="TreeGrafter"/>
</dbReference>
<keyword evidence="4" id="KW-1003">Cell membrane</keyword>
<proteinExistence type="inferred from homology"/>
<protein>
    <submittedName>
        <fullName evidence="14">Receptor activity-modifying protein 2 isoform X1</fullName>
    </submittedName>
</protein>
<evidence type="ECO:0000256" key="12">
    <source>
        <dbReference type="SAM" id="SignalP"/>
    </source>
</evidence>
<dbReference type="FunCoup" id="A0A6P7ZU47">
    <property type="interactions" value="128"/>
</dbReference>
<keyword evidence="13" id="KW-1185">Reference proteome</keyword>
<dbReference type="PANTHER" id="PTHR14076">
    <property type="entry name" value="RECEPTOR ACTIVITY MODIFYING PROTEIN RAMP"/>
    <property type="match status" value="1"/>
</dbReference>
<accession>A0A6P7ZU47</accession>
<keyword evidence="6 12" id="KW-0732">Signal</keyword>
<keyword evidence="10 14" id="KW-0675">Receptor</keyword>
<dbReference type="OrthoDB" id="9416539at2759"/>
<dbReference type="InterPro" id="IPR038126">
    <property type="entry name" value="RAMP_sf"/>
</dbReference>
<evidence type="ECO:0000256" key="5">
    <source>
        <dbReference type="ARBA" id="ARBA00022692"/>
    </source>
</evidence>
<dbReference type="GO" id="GO:0009986">
    <property type="term" value="C:cell surface"/>
    <property type="evidence" value="ECO:0007669"/>
    <property type="project" value="TreeGrafter"/>
</dbReference>
<dbReference type="GO" id="GO:0043235">
    <property type="term" value="C:receptor complex"/>
    <property type="evidence" value="ECO:0007669"/>
    <property type="project" value="TreeGrafter"/>
</dbReference>
<dbReference type="PANTHER" id="PTHR14076:SF9">
    <property type="entry name" value="RECEPTOR ACTIVITY-MODIFYING PROTEIN 2"/>
    <property type="match status" value="1"/>
</dbReference>
<comment type="subcellular location">
    <subcellularLocation>
        <location evidence="1">Cell membrane</location>
        <topology evidence="1">Single-pass type I membrane protein</topology>
    </subcellularLocation>
</comment>
<name>A0A6P7ZU47_9AMPH</name>
<evidence type="ECO:0000256" key="3">
    <source>
        <dbReference type="ARBA" id="ARBA00022448"/>
    </source>
</evidence>
<dbReference type="GO" id="GO:0008277">
    <property type="term" value="P:regulation of G protein-coupled receptor signaling pathway"/>
    <property type="evidence" value="ECO:0007669"/>
    <property type="project" value="InterPro"/>
</dbReference>
<dbReference type="GO" id="GO:0072659">
    <property type="term" value="P:protein localization to plasma membrane"/>
    <property type="evidence" value="ECO:0007669"/>
    <property type="project" value="TreeGrafter"/>
</dbReference>
<dbReference type="RefSeq" id="XP_030076590.1">
    <property type="nucleotide sequence ID" value="XM_030220730.1"/>
</dbReference>
<dbReference type="AlphaFoldDB" id="A0A6P7ZU47"/>
<evidence type="ECO:0000313" key="13">
    <source>
        <dbReference type="Proteomes" id="UP000515156"/>
    </source>
</evidence>
<dbReference type="KEGG" id="muo:115481525"/>
<keyword evidence="9" id="KW-1015">Disulfide bond</keyword>
<evidence type="ECO:0000256" key="1">
    <source>
        <dbReference type="ARBA" id="ARBA00004251"/>
    </source>
</evidence>
<evidence type="ECO:0000256" key="4">
    <source>
        <dbReference type="ARBA" id="ARBA00022475"/>
    </source>
</evidence>
<dbReference type="GO" id="GO:0001525">
    <property type="term" value="P:angiogenesis"/>
    <property type="evidence" value="ECO:0007669"/>
    <property type="project" value="TreeGrafter"/>
</dbReference>
<dbReference type="Gene3D" id="1.10.150.510">
    <property type="entry name" value="Receptor activity modifying family"/>
    <property type="match status" value="1"/>
</dbReference>
<keyword evidence="5 11" id="KW-0812">Transmembrane</keyword>
<dbReference type="GO" id="GO:0015026">
    <property type="term" value="F:coreceptor activity"/>
    <property type="evidence" value="ECO:0007669"/>
    <property type="project" value="InterPro"/>
</dbReference>
<feature type="transmembrane region" description="Helical" evidence="11">
    <location>
        <begin position="151"/>
        <end position="172"/>
    </location>
</feature>
<evidence type="ECO:0000256" key="11">
    <source>
        <dbReference type="SAM" id="Phobius"/>
    </source>
</evidence>
<organism evidence="13 14">
    <name type="scientific">Microcaecilia unicolor</name>
    <dbReference type="NCBI Taxonomy" id="1415580"/>
    <lineage>
        <taxon>Eukaryota</taxon>
        <taxon>Metazoa</taxon>
        <taxon>Chordata</taxon>
        <taxon>Craniata</taxon>
        <taxon>Vertebrata</taxon>
        <taxon>Euteleostomi</taxon>
        <taxon>Amphibia</taxon>
        <taxon>Gymnophiona</taxon>
        <taxon>Siphonopidae</taxon>
        <taxon>Microcaecilia</taxon>
    </lineage>
</organism>
<keyword evidence="7 11" id="KW-1133">Transmembrane helix</keyword>
<feature type="chain" id="PRO_5027805490" evidence="12">
    <location>
        <begin position="32"/>
        <end position="181"/>
    </location>
</feature>
<gene>
    <name evidence="14" type="primary">RAMP2</name>
</gene>
<reference evidence="14" key="1">
    <citation type="submission" date="2025-08" db="UniProtKB">
        <authorList>
            <consortium name="RefSeq"/>
        </authorList>
    </citation>
    <scope>IDENTIFICATION</scope>
</reference>
<dbReference type="GO" id="GO:0031623">
    <property type="term" value="P:receptor internalization"/>
    <property type="evidence" value="ECO:0007669"/>
    <property type="project" value="TreeGrafter"/>
</dbReference>
<evidence type="ECO:0000256" key="7">
    <source>
        <dbReference type="ARBA" id="ARBA00022989"/>
    </source>
</evidence>
<dbReference type="GeneID" id="115481525"/>
<evidence type="ECO:0000313" key="14">
    <source>
        <dbReference type="RefSeq" id="XP_030076590.1"/>
    </source>
</evidence>
<dbReference type="GO" id="GO:0006886">
    <property type="term" value="P:intracellular protein transport"/>
    <property type="evidence" value="ECO:0007669"/>
    <property type="project" value="InterPro"/>
</dbReference>
<dbReference type="Pfam" id="PF04901">
    <property type="entry name" value="RAMP"/>
    <property type="match status" value="1"/>
</dbReference>
<dbReference type="GO" id="GO:0005886">
    <property type="term" value="C:plasma membrane"/>
    <property type="evidence" value="ECO:0007669"/>
    <property type="project" value="UniProtKB-SubCell"/>
</dbReference>
<dbReference type="GO" id="GO:0006816">
    <property type="term" value="P:calcium ion transport"/>
    <property type="evidence" value="ECO:0007669"/>
    <property type="project" value="TreeGrafter"/>
</dbReference>
<dbReference type="CTD" id="10266"/>